<dbReference type="HOGENOM" id="CLU_043966_2_1_1"/>
<keyword evidence="4" id="KW-0554">One-carbon metabolism</keyword>
<evidence type="ECO:0000256" key="4">
    <source>
        <dbReference type="ARBA" id="ARBA00022563"/>
    </source>
</evidence>
<protein>
    <recommendedName>
        <fullName evidence="3">Dihydrofolate reductase</fullName>
        <ecNumber evidence="2">1.5.1.3</ecNumber>
    </recommendedName>
</protein>
<dbReference type="GO" id="GO:0046452">
    <property type="term" value="P:dihydrofolate metabolic process"/>
    <property type="evidence" value="ECO:0007669"/>
    <property type="project" value="TreeGrafter"/>
</dbReference>
<dbReference type="PANTHER" id="PTHR48069:SF3">
    <property type="entry name" value="DIHYDROFOLATE REDUCTASE"/>
    <property type="match status" value="1"/>
</dbReference>
<dbReference type="InParanoid" id="J4H590"/>
<dbReference type="GO" id="GO:0050661">
    <property type="term" value="F:NADP binding"/>
    <property type="evidence" value="ECO:0007669"/>
    <property type="project" value="InterPro"/>
</dbReference>
<gene>
    <name evidence="9" type="ORF">FIBRA_08576</name>
</gene>
<dbReference type="PRINTS" id="PR00070">
    <property type="entry name" value="DHFR"/>
</dbReference>
<dbReference type="UniPathway" id="UPA00077">
    <property type="reaction ID" value="UER00158"/>
</dbReference>
<dbReference type="GO" id="GO:0006730">
    <property type="term" value="P:one-carbon metabolic process"/>
    <property type="evidence" value="ECO:0007669"/>
    <property type="project" value="UniProtKB-KW"/>
</dbReference>
<reference evidence="9 10" key="1">
    <citation type="journal article" date="2012" name="Appl. Environ. Microbiol.">
        <title>Short-read sequencing for genomic analysis of the brown rot fungus Fibroporia radiculosa.</title>
        <authorList>
            <person name="Tang J.D."/>
            <person name="Perkins A.D."/>
            <person name="Sonstegard T.S."/>
            <person name="Schroeder S.G."/>
            <person name="Burgess S.C."/>
            <person name="Diehl S.V."/>
        </authorList>
    </citation>
    <scope>NUCLEOTIDE SEQUENCE [LARGE SCALE GENOMIC DNA]</scope>
    <source>
        <strain evidence="9 10">TFFH 294</strain>
    </source>
</reference>
<sequence length="208" mass="23170">MARLTLVVAATLTNGIGHNARLPWRLSSELKYFAQVTSAAPAGHANAVLMGRNTWESIPLRFRPLPRRINVVVSTDRHYQLMPPDAPAPAAPVYLHSSLETALERLTHAEWLESPVHRAFVVGGAALYRDTLALPPGPGAFVDRILLTRIIAPEFAQCDVFVPELAQLGTPAWRRAAHAELQEWVGFEVPEGIQEEHGVQYEFQMWIR</sequence>
<comment type="pathway">
    <text evidence="1">Cofactor biosynthesis; tetrahydrofolate biosynthesis; 5,6,7,8-tetrahydrofolate from 7,8-dihydrofolate: step 1/1.</text>
</comment>
<keyword evidence="10" id="KW-1185">Reference proteome</keyword>
<evidence type="ECO:0000256" key="2">
    <source>
        <dbReference type="ARBA" id="ARBA00012856"/>
    </source>
</evidence>
<dbReference type="GO" id="GO:0046655">
    <property type="term" value="P:folic acid metabolic process"/>
    <property type="evidence" value="ECO:0007669"/>
    <property type="project" value="TreeGrafter"/>
</dbReference>
<organism evidence="9 10">
    <name type="scientific">Fibroporia radiculosa</name>
    <dbReference type="NCBI Taxonomy" id="599839"/>
    <lineage>
        <taxon>Eukaryota</taxon>
        <taxon>Fungi</taxon>
        <taxon>Dikarya</taxon>
        <taxon>Basidiomycota</taxon>
        <taxon>Agaricomycotina</taxon>
        <taxon>Agaricomycetes</taxon>
        <taxon>Polyporales</taxon>
        <taxon>Fibroporiaceae</taxon>
        <taxon>Fibroporia</taxon>
    </lineage>
</organism>
<keyword evidence="5" id="KW-0521">NADP</keyword>
<dbReference type="InterPro" id="IPR012259">
    <property type="entry name" value="DHFR"/>
</dbReference>
<dbReference type="InterPro" id="IPR001796">
    <property type="entry name" value="DHFR_dom"/>
</dbReference>
<dbReference type="InterPro" id="IPR024072">
    <property type="entry name" value="DHFR-like_dom_sf"/>
</dbReference>
<dbReference type="Gene3D" id="3.40.430.10">
    <property type="entry name" value="Dihydrofolate Reductase, subunit A"/>
    <property type="match status" value="1"/>
</dbReference>
<feature type="domain" description="DHFR" evidence="8">
    <location>
        <begin position="3"/>
        <end position="208"/>
    </location>
</feature>
<dbReference type="EMBL" id="HE797287">
    <property type="protein sequence ID" value="CCM06324.1"/>
    <property type="molecule type" value="Genomic_DNA"/>
</dbReference>
<evidence type="ECO:0000256" key="6">
    <source>
        <dbReference type="ARBA" id="ARBA00023002"/>
    </source>
</evidence>
<dbReference type="STRING" id="599839.J4H590"/>
<dbReference type="PROSITE" id="PS00075">
    <property type="entry name" value="DHFR_1"/>
    <property type="match status" value="1"/>
</dbReference>
<evidence type="ECO:0000259" key="8">
    <source>
        <dbReference type="PROSITE" id="PS51330"/>
    </source>
</evidence>
<dbReference type="GeneID" id="24101224"/>
<dbReference type="InterPro" id="IPR017925">
    <property type="entry name" value="DHFR_CS"/>
</dbReference>
<accession>J4H590</accession>
<dbReference type="SUPFAM" id="SSF53597">
    <property type="entry name" value="Dihydrofolate reductase-like"/>
    <property type="match status" value="1"/>
</dbReference>
<dbReference type="OrthoDB" id="414698at2759"/>
<dbReference type="PANTHER" id="PTHR48069">
    <property type="entry name" value="DIHYDROFOLATE REDUCTASE"/>
    <property type="match status" value="1"/>
</dbReference>
<dbReference type="RefSeq" id="XP_012185607.1">
    <property type="nucleotide sequence ID" value="XM_012330217.1"/>
</dbReference>
<dbReference type="EC" id="1.5.1.3" evidence="2"/>
<dbReference type="GO" id="GO:0005739">
    <property type="term" value="C:mitochondrion"/>
    <property type="evidence" value="ECO:0007669"/>
    <property type="project" value="TreeGrafter"/>
</dbReference>
<evidence type="ECO:0000256" key="1">
    <source>
        <dbReference type="ARBA" id="ARBA00004903"/>
    </source>
</evidence>
<dbReference type="Proteomes" id="UP000006352">
    <property type="component" value="Unassembled WGS sequence"/>
</dbReference>
<dbReference type="CDD" id="cd00209">
    <property type="entry name" value="DHFR"/>
    <property type="match status" value="1"/>
</dbReference>
<dbReference type="GO" id="GO:0046654">
    <property type="term" value="P:tetrahydrofolate biosynthetic process"/>
    <property type="evidence" value="ECO:0007669"/>
    <property type="project" value="UniProtKB-UniPathway"/>
</dbReference>
<evidence type="ECO:0000256" key="3">
    <source>
        <dbReference type="ARBA" id="ARBA00018886"/>
    </source>
</evidence>
<comment type="similarity">
    <text evidence="7">Belongs to the dihydrofolate reductase family.</text>
</comment>
<evidence type="ECO:0000313" key="10">
    <source>
        <dbReference type="Proteomes" id="UP000006352"/>
    </source>
</evidence>
<keyword evidence="6" id="KW-0560">Oxidoreductase</keyword>
<evidence type="ECO:0000313" key="9">
    <source>
        <dbReference type="EMBL" id="CCM06324.1"/>
    </source>
</evidence>
<dbReference type="AlphaFoldDB" id="J4H590"/>
<evidence type="ECO:0000256" key="5">
    <source>
        <dbReference type="ARBA" id="ARBA00022857"/>
    </source>
</evidence>
<evidence type="ECO:0000256" key="7">
    <source>
        <dbReference type="RuleBase" id="RU004474"/>
    </source>
</evidence>
<dbReference type="PROSITE" id="PS51330">
    <property type="entry name" value="DHFR_2"/>
    <property type="match status" value="1"/>
</dbReference>
<name>J4H590_9APHY</name>
<dbReference type="Pfam" id="PF00186">
    <property type="entry name" value="DHFR_1"/>
    <property type="match status" value="1"/>
</dbReference>
<dbReference type="GO" id="GO:0004146">
    <property type="term" value="F:dihydrofolate reductase activity"/>
    <property type="evidence" value="ECO:0007669"/>
    <property type="project" value="UniProtKB-EC"/>
</dbReference>
<proteinExistence type="inferred from homology"/>